<evidence type="ECO:0000313" key="2">
    <source>
        <dbReference type="Proteomes" id="UP000314982"/>
    </source>
</evidence>
<name>A0A4W5QVJ7_9TELE</name>
<proteinExistence type="predicted"/>
<dbReference type="GO" id="GO:0005093">
    <property type="term" value="F:Rab GDP-dissociation inhibitor activity"/>
    <property type="evidence" value="ECO:0007669"/>
    <property type="project" value="TreeGrafter"/>
</dbReference>
<reference evidence="2" key="1">
    <citation type="submission" date="2018-06" db="EMBL/GenBank/DDBJ databases">
        <title>Genome assembly of Danube salmon.</title>
        <authorList>
            <person name="Macqueen D.J."/>
            <person name="Gundappa M.K."/>
        </authorList>
    </citation>
    <scope>NUCLEOTIDE SEQUENCE [LARGE SCALE GENOMIC DNA]</scope>
</reference>
<dbReference type="Gene3D" id="1.10.405.10">
    <property type="entry name" value="Guanine Nucleotide Dissociation Inhibitor, domain 1"/>
    <property type="match status" value="1"/>
</dbReference>
<dbReference type="GeneTree" id="ENSGT00950000182994"/>
<protein>
    <submittedName>
        <fullName evidence="1">Uncharacterized protein</fullName>
    </submittedName>
</protein>
<dbReference type="PANTHER" id="PTHR11787:SF3">
    <property type="entry name" value="RAB GDP DISSOCIATION INHIBITOR ALPHA"/>
    <property type="match status" value="1"/>
</dbReference>
<accession>A0A4W5QVJ7</accession>
<dbReference type="GO" id="GO:0007264">
    <property type="term" value="P:small GTPase-mediated signal transduction"/>
    <property type="evidence" value="ECO:0007669"/>
    <property type="project" value="InterPro"/>
</dbReference>
<dbReference type="Gene3D" id="3.30.519.10">
    <property type="entry name" value="Guanine Nucleotide Dissociation Inhibitor, domain 2"/>
    <property type="match status" value="1"/>
</dbReference>
<dbReference type="Proteomes" id="UP000314982">
    <property type="component" value="Unassembled WGS sequence"/>
</dbReference>
<dbReference type="PANTHER" id="PTHR11787">
    <property type="entry name" value="RAB GDP-DISSOCIATION INHIBITOR"/>
    <property type="match status" value="1"/>
</dbReference>
<dbReference type="Pfam" id="PF00996">
    <property type="entry name" value="GDI"/>
    <property type="match status" value="1"/>
</dbReference>
<dbReference type="STRING" id="62062.ENSHHUP00000081741"/>
<reference evidence="1" key="2">
    <citation type="submission" date="2025-08" db="UniProtKB">
        <authorList>
            <consortium name="Ensembl"/>
        </authorList>
    </citation>
    <scope>IDENTIFICATION</scope>
</reference>
<dbReference type="AlphaFoldDB" id="A0A4W5QVJ7"/>
<dbReference type="GO" id="GO:0016192">
    <property type="term" value="P:vesicle-mediated transport"/>
    <property type="evidence" value="ECO:0007669"/>
    <property type="project" value="TreeGrafter"/>
</dbReference>
<dbReference type="InterPro" id="IPR018203">
    <property type="entry name" value="GDP_dissociation_inhibitor"/>
</dbReference>
<sequence length="125" mass="14849">CSGQLVKMLVYTEVTRHRDFKELEESYVYSPQISHCGCNMVCVSDLMGLFDKHRFRKLLLFILNFEEGDLRTHQDMDPNRTGMRELFMEFLGHVLALYCSDDYLERLCIQTIRRLKLYSESMAHQ</sequence>
<keyword evidence="2" id="KW-1185">Reference proteome</keyword>
<reference evidence="1" key="3">
    <citation type="submission" date="2025-09" db="UniProtKB">
        <authorList>
            <consortium name="Ensembl"/>
        </authorList>
    </citation>
    <scope>IDENTIFICATION</scope>
</reference>
<dbReference type="GO" id="GO:0005737">
    <property type="term" value="C:cytoplasm"/>
    <property type="evidence" value="ECO:0007669"/>
    <property type="project" value="TreeGrafter"/>
</dbReference>
<evidence type="ECO:0000313" key="1">
    <source>
        <dbReference type="Ensembl" id="ENSHHUP00000081741.1"/>
    </source>
</evidence>
<dbReference type="Ensembl" id="ENSHHUT00000084336.1">
    <property type="protein sequence ID" value="ENSHHUP00000081741.1"/>
    <property type="gene ID" value="ENSHHUG00000047515.1"/>
</dbReference>
<organism evidence="1 2">
    <name type="scientific">Hucho hucho</name>
    <name type="common">huchen</name>
    <dbReference type="NCBI Taxonomy" id="62062"/>
    <lineage>
        <taxon>Eukaryota</taxon>
        <taxon>Metazoa</taxon>
        <taxon>Chordata</taxon>
        <taxon>Craniata</taxon>
        <taxon>Vertebrata</taxon>
        <taxon>Euteleostomi</taxon>
        <taxon>Actinopterygii</taxon>
        <taxon>Neopterygii</taxon>
        <taxon>Teleostei</taxon>
        <taxon>Protacanthopterygii</taxon>
        <taxon>Salmoniformes</taxon>
        <taxon>Salmonidae</taxon>
        <taxon>Salmoninae</taxon>
        <taxon>Hucho</taxon>
    </lineage>
</organism>
<dbReference type="PRINTS" id="PR00891">
    <property type="entry name" value="RABGDIREP"/>
</dbReference>